<feature type="region of interest" description="Disordered" evidence="15">
    <location>
        <begin position="24"/>
        <end position="50"/>
    </location>
</feature>
<dbReference type="PANTHER" id="PTHR22888">
    <property type="entry name" value="CYTOCHROME C OXIDASE, SUBUNIT II"/>
    <property type="match status" value="1"/>
</dbReference>
<dbReference type="PROSITE" id="PS50999">
    <property type="entry name" value="COX2_TM"/>
    <property type="match status" value="1"/>
</dbReference>
<accession>A0A443LJD9</accession>
<evidence type="ECO:0000259" key="17">
    <source>
        <dbReference type="PROSITE" id="PS50857"/>
    </source>
</evidence>
<evidence type="ECO:0000256" key="16">
    <source>
        <dbReference type="SAM" id="Phobius"/>
    </source>
</evidence>
<dbReference type="Gene3D" id="2.60.40.420">
    <property type="entry name" value="Cupredoxins - blue copper proteins"/>
    <property type="match status" value="1"/>
</dbReference>
<keyword evidence="13" id="KW-0449">Lipoprotein</keyword>
<organism evidence="19 20">
    <name type="scientific">Paenirhodobacter ferrireducens</name>
    <dbReference type="NCBI Taxonomy" id="1215032"/>
    <lineage>
        <taxon>Bacteria</taxon>
        <taxon>Pseudomonadati</taxon>
        <taxon>Pseudomonadota</taxon>
        <taxon>Alphaproteobacteria</taxon>
        <taxon>Rhodobacterales</taxon>
        <taxon>Rhodobacter group</taxon>
        <taxon>Paenirhodobacter</taxon>
    </lineage>
</organism>
<dbReference type="InterPro" id="IPR045187">
    <property type="entry name" value="CcO_II"/>
</dbReference>
<keyword evidence="10" id="KW-0560">Oxidoreductase</keyword>
<dbReference type="NCBIfam" id="TIGR01433">
    <property type="entry name" value="CyoA"/>
    <property type="match status" value="1"/>
</dbReference>
<evidence type="ECO:0000256" key="10">
    <source>
        <dbReference type="ARBA" id="ARBA00023002"/>
    </source>
</evidence>
<evidence type="ECO:0000256" key="3">
    <source>
        <dbReference type="ARBA" id="ARBA00022448"/>
    </source>
</evidence>
<evidence type="ECO:0000256" key="6">
    <source>
        <dbReference type="ARBA" id="ARBA00022692"/>
    </source>
</evidence>
<dbReference type="InterPro" id="IPR008972">
    <property type="entry name" value="Cupredoxin"/>
</dbReference>
<evidence type="ECO:0000313" key="20">
    <source>
        <dbReference type="Proteomes" id="UP000286594"/>
    </source>
</evidence>
<dbReference type="Proteomes" id="UP000286594">
    <property type="component" value="Unassembled WGS sequence"/>
</dbReference>
<evidence type="ECO:0000256" key="14">
    <source>
        <dbReference type="ARBA" id="ARBA00030198"/>
    </source>
</evidence>
<dbReference type="GO" id="GO:0004129">
    <property type="term" value="F:cytochrome-c oxidase activity"/>
    <property type="evidence" value="ECO:0007669"/>
    <property type="project" value="InterPro"/>
</dbReference>
<dbReference type="InterPro" id="IPR002429">
    <property type="entry name" value="CcO_II-like_C"/>
</dbReference>
<keyword evidence="4" id="KW-1003">Cell membrane</keyword>
<dbReference type="InterPro" id="IPR006333">
    <property type="entry name" value="Cyt_o_ubiquinol_oxidase_su2"/>
</dbReference>
<feature type="domain" description="Cytochrome oxidase subunit II transmembrane region profile" evidence="18">
    <location>
        <begin position="69"/>
        <end position="167"/>
    </location>
</feature>
<dbReference type="GO" id="GO:0042773">
    <property type="term" value="P:ATP synthesis coupled electron transport"/>
    <property type="evidence" value="ECO:0007669"/>
    <property type="project" value="TreeGrafter"/>
</dbReference>
<comment type="similarity">
    <text evidence="2">Belongs to the cytochrome c oxidase subunit 2 family.</text>
</comment>
<keyword evidence="9 16" id="KW-1133">Transmembrane helix</keyword>
<dbReference type="GO" id="GO:0009486">
    <property type="term" value="F:cytochrome bo3 ubiquinol oxidase activity"/>
    <property type="evidence" value="ECO:0007669"/>
    <property type="project" value="InterPro"/>
</dbReference>
<evidence type="ECO:0000256" key="13">
    <source>
        <dbReference type="ARBA" id="ARBA00023288"/>
    </source>
</evidence>
<dbReference type="InterPro" id="IPR010514">
    <property type="entry name" value="COX_ARM"/>
</dbReference>
<protein>
    <recommendedName>
        <fullName evidence="14">Ubiquinol oxidase polypeptide II</fullName>
    </recommendedName>
</protein>
<keyword evidence="11 16" id="KW-0472">Membrane</keyword>
<dbReference type="Pfam" id="PF06481">
    <property type="entry name" value="COX_ARM"/>
    <property type="match status" value="1"/>
</dbReference>
<keyword evidence="6 16" id="KW-0812">Transmembrane</keyword>
<proteinExistence type="inferred from homology"/>
<feature type="transmembrane region" description="Helical" evidence="16">
    <location>
        <begin position="60"/>
        <end position="79"/>
    </location>
</feature>
<keyword evidence="7" id="KW-0732">Signal</keyword>
<feature type="domain" description="Cytochrome oxidase subunit II copper A binding" evidence="17">
    <location>
        <begin position="175"/>
        <end position="287"/>
    </location>
</feature>
<comment type="caution">
    <text evidence="19">The sequence shown here is derived from an EMBL/GenBank/DDBJ whole genome shotgun (WGS) entry which is preliminary data.</text>
</comment>
<dbReference type="PROSITE" id="PS50857">
    <property type="entry name" value="COX2_CUA"/>
    <property type="match status" value="1"/>
</dbReference>
<dbReference type="Pfam" id="PF00116">
    <property type="entry name" value="COX2"/>
    <property type="match status" value="1"/>
</dbReference>
<keyword evidence="12" id="KW-0564">Palmitate</keyword>
<keyword evidence="3" id="KW-0813">Transport</keyword>
<reference evidence="19 20" key="1">
    <citation type="submission" date="2019-01" db="EMBL/GenBank/DDBJ databases">
        <title>Sinorhodobacter populi sp. nov. isolated from the symptomatic bark tissue of Populus euramericana canker.</title>
        <authorList>
            <person name="Xu G."/>
        </authorList>
    </citation>
    <scope>NUCLEOTIDE SEQUENCE [LARGE SCALE GENOMIC DNA]</scope>
    <source>
        <strain evidence="19 20">CCTCC AB2012026</strain>
    </source>
</reference>
<evidence type="ECO:0000256" key="7">
    <source>
        <dbReference type="ARBA" id="ARBA00022729"/>
    </source>
</evidence>
<feature type="compositionally biased region" description="Pro residues" evidence="15">
    <location>
        <begin position="36"/>
        <end position="45"/>
    </location>
</feature>
<comment type="subcellular location">
    <subcellularLocation>
        <location evidence="1">Cell membrane</location>
        <topology evidence="1">Multi-pass membrane protein</topology>
    </subcellularLocation>
</comment>
<feature type="transmembrane region" description="Helical" evidence="16">
    <location>
        <begin position="139"/>
        <end position="159"/>
    </location>
</feature>
<gene>
    <name evidence="19" type="primary">cyoA</name>
    <name evidence="19" type="ORF">EOW65_08480</name>
</gene>
<dbReference type="PANTHER" id="PTHR22888:SF18">
    <property type="entry name" value="CYTOCHROME BO(3) UBIQUINOL OXIDASE SUBUNIT 2"/>
    <property type="match status" value="1"/>
</dbReference>
<feature type="transmembrane region" description="Helical" evidence="16">
    <location>
        <begin position="91"/>
        <end position="113"/>
    </location>
</feature>
<dbReference type="InterPro" id="IPR036257">
    <property type="entry name" value="Cyt_c_oxidase_su2_TM_sf"/>
</dbReference>
<dbReference type="GO" id="GO:0005886">
    <property type="term" value="C:plasma membrane"/>
    <property type="evidence" value="ECO:0007669"/>
    <property type="project" value="UniProtKB-SubCell"/>
</dbReference>
<dbReference type="SUPFAM" id="SSF49503">
    <property type="entry name" value="Cupredoxins"/>
    <property type="match status" value="1"/>
</dbReference>
<name>A0A443LJD9_9RHOB</name>
<dbReference type="InterPro" id="IPR011759">
    <property type="entry name" value="Cyt_c_oxidase_su2_TM_dom"/>
</dbReference>
<evidence type="ECO:0000256" key="9">
    <source>
        <dbReference type="ARBA" id="ARBA00022989"/>
    </source>
</evidence>
<evidence type="ECO:0000256" key="15">
    <source>
        <dbReference type="SAM" id="MobiDB-lite"/>
    </source>
</evidence>
<dbReference type="AlphaFoldDB" id="A0A443LJD9"/>
<sequence length="410" mass="44641">MRENFSQYWGFKTVRQNVAAHNVASHPSPVAQTRPVCPPPRPQPGPDKLKRQDLLRSPKLLLATAGAFALSGCQFDVLSPQGWVAGQERNLLVIATLLMLIVIVPVLFMAVYFPLRYRADRPDSTDYDPSFTHSNKLEVVVWGVPILIILALGAVTWIYTHRLDPYRDLSALNAGTPVEVEAVSLDWKWLFIYPELGVASVNELAIPAGRPVNFRLSSSTVMNTLSIPALGGMVYAMAGMETQLHLIADNPGTFAGRSAHYSGPGFSQMTFDTRAMSDEDFNAWVAAAKASPEALTRDTYLALERPTIGEPVRHYGSVEDGLFSRIVGLCVEDGKVCVGDMMMQDKMGGGGLNGIANAPAYDYDRARAIDGFGNPLNLPAPEPKAFHEAFLTNPDLICGTGRTEAAIHVN</sequence>
<dbReference type="InterPro" id="IPR034227">
    <property type="entry name" value="CuRO_UO_II"/>
</dbReference>
<evidence type="ECO:0000259" key="18">
    <source>
        <dbReference type="PROSITE" id="PS50999"/>
    </source>
</evidence>
<keyword evidence="8" id="KW-0249">Electron transport</keyword>
<evidence type="ECO:0000256" key="4">
    <source>
        <dbReference type="ARBA" id="ARBA00022475"/>
    </source>
</evidence>
<evidence type="ECO:0000256" key="2">
    <source>
        <dbReference type="ARBA" id="ARBA00007866"/>
    </source>
</evidence>
<keyword evidence="5" id="KW-0679">Respiratory chain</keyword>
<dbReference type="SUPFAM" id="SSF81464">
    <property type="entry name" value="Cytochrome c oxidase subunit II-like, transmembrane region"/>
    <property type="match status" value="1"/>
</dbReference>
<evidence type="ECO:0000256" key="1">
    <source>
        <dbReference type="ARBA" id="ARBA00004651"/>
    </source>
</evidence>
<keyword evidence="20" id="KW-1185">Reference proteome</keyword>
<evidence type="ECO:0000256" key="12">
    <source>
        <dbReference type="ARBA" id="ARBA00023139"/>
    </source>
</evidence>
<dbReference type="GO" id="GO:0016682">
    <property type="term" value="F:oxidoreductase activity, acting on diphenols and related substances as donors, oxygen as acceptor"/>
    <property type="evidence" value="ECO:0007669"/>
    <property type="project" value="InterPro"/>
</dbReference>
<evidence type="ECO:0000256" key="11">
    <source>
        <dbReference type="ARBA" id="ARBA00023136"/>
    </source>
</evidence>
<dbReference type="OrthoDB" id="9783445at2"/>
<evidence type="ECO:0000256" key="8">
    <source>
        <dbReference type="ARBA" id="ARBA00022982"/>
    </source>
</evidence>
<evidence type="ECO:0000313" key="19">
    <source>
        <dbReference type="EMBL" id="RWR49311.1"/>
    </source>
</evidence>
<dbReference type="CDD" id="cd04212">
    <property type="entry name" value="CuRO_UO_II"/>
    <property type="match status" value="1"/>
</dbReference>
<dbReference type="Gene3D" id="1.10.287.90">
    <property type="match status" value="1"/>
</dbReference>
<dbReference type="GO" id="GO:0005507">
    <property type="term" value="F:copper ion binding"/>
    <property type="evidence" value="ECO:0007669"/>
    <property type="project" value="InterPro"/>
</dbReference>
<evidence type="ECO:0000256" key="5">
    <source>
        <dbReference type="ARBA" id="ARBA00022660"/>
    </source>
</evidence>
<dbReference type="EMBL" id="SAVB01000009">
    <property type="protein sequence ID" value="RWR49311.1"/>
    <property type="molecule type" value="Genomic_DNA"/>
</dbReference>